<dbReference type="SUPFAM" id="SSF56112">
    <property type="entry name" value="Protein kinase-like (PK-like)"/>
    <property type="match status" value="1"/>
</dbReference>
<protein>
    <submittedName>
        <fullName evidence="10">CBL-interacting serine/threonine-protein kinase 12-like</fullName>
    </submittedName>
</protein>
<dbReference type="PANTHER" id="PTHR43895">
    <property type="entry name" value="CALCIUM/CALMODULIN-DEPENDENT PROTEIN KINASE KINASE-RELATED"/>
    <property type="match status" value="1"/>
</dbReference>
<evidence type="ECO:0000256" key="6">
    <source>
        <dbReference type="PROSITE-ProRule" id="PRU10141"/>
    </source>
</evidence>
<keyword evidence="4" id="KW-0418">Kinase</keyword>
<organism evidence="9 10">
    <name type="scientific">Prunus mume</name>
    <name type="common">Japanese apricot</name>
    <name type="synonym">Armeniaca mume</name>
    <dbReference type="NCBI Taxonomy" id="102107"/>
    <lineage>
        <taxon>Eukaryota</taxon>
        <taxon>Viridiplantae</taxon>
        <taxon>Streptophyta</taxon>
        <taxon>Embryophyta</taxon>
        <taxon>Tracheophyta</taxon>
        <taxon>Spermatophyta</taxon>
        <taxon>Magnoliopsida</taxon>
        <taxon>eudicotyledons</taxon>
        <taxon>Gunneridae</taxon>
        <taxon>Pentapetalae</taxon>
        <taxon>rosids</taxon>
        <taxon>fabids</taxon>
        <taxon>Rosales</taxon>
        <taxon>Rosaceae</taxon>
        <taxon>Amygdaloideae</taxon>
        <taxon>Amygdaleae</taxon>
        <taxon>Prunus</taxon>
    </lineage>
</organism>
<reference evidence="9" key="1">
    <citation type="journal article" date="2012" name="Nat. Commun.">
        <title>The genome of Prunus mume.</title>
        <authorList>
            <person name="Zhang Q."/>
            <person name="Chen W."/>
            <person name="Sun L."/>
            <person name="Zhao F."/>
            <person name="Huang B."/>
            <person name="Yang W."/>
            <person name="Tao Y."/>
            <person name="Wang J."/>
            <person name="Yuan Z."/>
            <person name="Fan G."/>
            <person name="Xing Z."/>
            <person name="Han C."/>
            <person name="Pan H."/>
            <person name="Zhong X."/>
            <person name="Shi W."/>
            <person name="Liang X."/>
            <person name="Du D."/>
            <person name="Sun F."/>
            <person name="Xu Z."/>
            <person name="Hao R."/>
            <person name="Lv T."/>
            <person name="Lv Y."/>
            <person name="Zheng Z."/>
            <person name="Sun M."/>
            <person name="Luo L."/>
            <person name="Cai M."/>
            <person name="Gao Y."/>
            <person name="Wang J."/>
            <person name="Yin Y."/>
            <person name="Xu X."/>
            <person name="Cheng T."/>
            <person name="Wang J."/>
        </authorList>
    </citation>
    <scope>NUCLEOTIDE SEQUENCE [LARGE SCALE GENOMIC DNA]</scope>
</reference>
<keyword evidence="3 6" id="KW-0547">Nucleotide-binding</keyword>
<dbReference type="RefSeq" id="XP_008228976.1">
    <property type="nucleotide sequence ID" value="XM_008230754.1"/>
</dbReference>
<sequence>MQEQELGQQQCPKSPRNILFDKYEMGRLLGLGTFAKVYHGRNLITNESVAIKVMNKDHIKNEGLMEQIQREICIMHLVRHPHIVELKEVMATKTKIFFLMEHVTGGELFNKVFEGKLKEDVARKYFRIVSVTRASLERRSQRLYENNDSLCQRVKFNKKGYGNFGGTVARMDESLSNVISELALKNEKDTLRTSHPYQHEVKLNEEHGNMFDMGCDGGQLDPGNTKPPKSRQDK</sequence>
<name>A0ABM0NS26_PRUMU</name>
<evidence type="ECO:0000256" key="1">
    <source>
        <dbReference type="ARBA" id="ARBA00022527"/>
    </source>
</evidence>
<reference evidence="10" key="2">
    <citation type="submission" date="2025-08" db="UniProtKB">
        <authorList>
            <consortium name="RefSeq"/>
        </authorList>
    </citation>
    <scope>IDENTIFICATION</scope>
</reference>
<keyword evidence="9" id="KW-1185">Reference proteome</keyword>
<evidence type="ECO:0000256" key="5">
    <source>
        <dbReference type="ARBA" id="ARBA00022840"/>
    </source>
</evidence>
<dbReference type="Pfam" id="PF00069">
    <property type="entry name" value="Pkinase"/>
    <property type="match status" value="1"/>
</dbReference>
<evidence type="ECO:0000313" key="9">
    <source>
        <dbReference type="Proteomes" id="UP000694861"/>
    </source>
</evidence>
<dbReference type="Proteomes" id="UP000694861">
    <property type="component" value="Linkage group LG4"/>
</dbReference>
<dbReference type="PROSITE" id="PS00107">
    <property type="entry name" value="PROTEIN_KINASE_ATP"/>
    <property type="match status" value="1"/>
</dbReference>
<dbReference type="InterPro" id="IPR011009">
    <property type="entry name" value="Kinase-like_dom_sf"/>
</dbReference>
<evidence type="ECO:0000256" key="2">
    <source>
        <dbReference type="ARBA" id="ARBA00022679"/>
    </source>
</evidence>
<dbReference type="PANTHER" id="PTHR43895:SF143">
    <property type="entry name" value="NON-SPECIFIC SERINE_THREONINE PROTEIN KINASE"/>
    <property type="match status" value="1"/>
</dbReference>
<evidence type="ECO:0000256" key="7">
    <source>
        <dbReference type="SAM" id="MobiDB-lite"/>
    </source>
</evidence>
<proteinExistence type="predicted"/>
<dbReference type="Gene3D" id="1.10.510.10">
    <property type="entry name" value="Transferase(Phosphotransferase) domain 1"/>
    <property type="match status" value="1"/>
</dbReference>
<dbReference type="InterPro" id="IPR017441">
    <property type="entry name" value="Protein_kinase_ATP_BS"/>
</dbReference>
<feature type="binding site" evidence="6">
    <location>
        <position position="52"/>
    </location>
    <ligand>
        <name>ATP</name>
        <dbReference type="ChEBI" id="CHEBI:30616"/>
    </ligand>
</feature>
<evidence type="ECO:0000256" key="4">
    <source>
        <dbReference type="ARBA" id="ARBA00022777"/>
    </source>
</evidence>
<feature type="domain" description="Protein kinase" evidence="8">
    <location>
        <begin position="23"/>
        <end position="234"/>
    </location>
</feature>
<keyword evidence="2" id="KW-0808">Transferase</keyword>
<accession>A0ABM0NS26</accession>
<feature type="region of interest" description="Disordered" evidence="7">
    <location>
        <begin position="208"/>
        <end position="234"/>
    </location>
</feature>
<evidence type="ECO:0000259" key="8">
    <source>
        <dbReference type="PROSITE" id="PS50011"/>
    </source>
</evidence>
<evidence type="ECO:0000256" key="3">
    <source>
        <dbReference type="ARBA" id="ARBA00022741"/>
    </source>
</evidence>
<keyword evidence="1" id="KW-0723">Serine/threonine-protein kinase</keyword>
<keyword evidence="5 6" id="KW-0067">ATP-binding</keyword>
<dbReference type="PROSITE" id="PS50011">
    <property type="entry name" value="PROTEIN_KINASE_DOM"/>
    <property type="match status" value="1"/>
</dbReference>
<dbReference type="InterPro" id="IPR000719">
    <property type="entry name" value="Prot_kinase_dom"/>
</dbReference>
<gene>
    <name evidence="10" type="primary">LOC103328362</name>
</gene>
<dbReference type="GeneID" id="103328362"/>
<evidence type="ECO:0000313" key="10">
    <source>
        <dbReference type="RefSeq" id="XP_008228976.1"/>
    </source>
</evidence>